<accession>A0ABW5Y3W4</accession>
<comment type="caution">
    <text evidence="1">The sequence shown here is derived from an EMBL/GenBank/DDBJ whole genome shotgun (WGS) entry which is preliminary data.</text>
</comment>
<evidence type="ECO:0000313" key="2">
    <source>
        <dbReference type="Proteomes" id="UP001597568"/>
    </source>
</evidence>
<protein>
    <submittedName>
        <fullName evidence="1">Uncharacterized protein</fullName>
    </submittedName>
</protein>
<dbReference type="Proteomes" id="UP001597568">
    <property type="component" value="Unassembled WGS sequence"/>
</dbReference>
<dbReference type="Gene3D" id="3.90.1580.10">
    <property type="entry name" value="paralog of FGE (formylglycine-generating enzyme)"/>
    <property type="match status" value="1"/>
</dbReference>
<evidence type="ECO:0000313" key="1">
    <source>
        <dbReference type="EMBL" id="MFD2869823.1"/>
    </source>
</evidence>
<reference evidence="2" key="1">
    <citation type="journal article" date="2019" name="Int. J. Syst. Evol. Microbiol.">
        <title>The Global Catalogue of Microorganisms (GCM) 10K type strain sequencing project: providing services to taxonomists for standard genome sequencing and annotation.</title>
        <authorList>
            <consortium name="The Broad Institute Genomics Platform"/>
            <consortium name="The Broad Institute Genome Sequencing Center for Infectious Disease"/>
            <person name="Wu L."/>
            <person name="Ma J."/>
        </authorList>
    </citation>
    <scope>NUCLEOTIDE SEQUENCE [LARGE SCALE GENOMIC DNA]</scope>
    <source>
        <strain evidence="2">KCTC 33522</strain>
    </source>
</reference>
<keyword evidence="2" id="KW-1185">Reference proteome</keyword>
<dbReference type="RefSeq" id="WP_380148437.1">
    <property type="nucleotide sequence ID" value="NZ_JBHUOR010000129.1"/>
</dbReference>
<gene>
    <name evidence="1" type="ORF">ACFSY7_15125</name>
</gene>
<organism evidence="1 2">
    <name type="scientific">Kurthia populi</name>
    <dbReference type="NCBI Taxonomy" id="1562132"/>
    <lineage>
        <taxon>Bacteria</taxon>
        <taxon>Bacillati</taxon>
        <taxon>Bacillota</taxon>
        <taxon>Bacilli</taxon>
        <taxon>Bacillales</taxon>
        <taxon>Caryophanaceae</taxon>
        <taxon>Kurthia</taxon>
    </lineage>
</organism>
<name>A0ABW5Y3W4_9BACL</name>
<proteinExistence type="predicted"/>
<dbReference type="InterPro" id="IPR042095">
    <property type="entry name" value="SUMF_sf"/>
</dbReference>
<sequence length="809" mass="86649">MKLQLINDINTLKSTDNATQIELAVVDEQQQFIELTQFKTIVVNIGTSGTLYSSETPTVDTDTNTFSFTLSNVLPVGKYQIQVHLTTHDGKLHIAPHKGAETLTIEKSYNEIDGETIVVMTIQQLLDDMASTLQVAEESNNKSDAAIAKADSAIDIANIATTDAATAITLANEAKSTASSAVTSANNANAKADTAINTANDALTVAQQAIATANSADTKADNAINSASTANDTANDANTKANNAVSTADNAIMIAQQVREEFTHLTEGNTDAELIAARTDEENVTHESLKKRIDSEATKRANGDANTLQSAKDYVDGKVGNIDLSALSTKEETATAVQVAKDYADAKDAVTLQNANDYTDSKVGNIDFSTLATKQENEANLQTAKDYTDNKVSGIDLTPYAKKDEVNTMIGDTSTLVTNDKTIVGAINEVASNSGGSSAKVYGIKIDTTNSNPETALTYIDDATDFTPARMNFATDTFEYGSWANKFPFNQIKPCLSKDGAVVGYLNPNDYSKFVDGTSADITSGNSGDVMIEFPIVYWKFNTLGNYLYIRYSDTKIDDGYKCLAHMRGAEVRDKCYVSAYLGYELNGKLRSLSGKTPTGSKTIGAFRTLAQANGAGYDQMAYYQLLMLQVLYIVMFKDRDSQTALGRGYVDGNSAATTTGKLNDKGLFYGETTGKKQMKFCGVEDFYGNMFYWIDGIATDSAYKILINNQSFNGTGSGYTTSIASGLTADTSGYIDQVQGGTESGFIIKSKAGSNTTYYADYGDLYASCVAFFGGSWINASPAGAFHLGVTYSVSSAHPNFGARLLAL</sequence>
<dbReference type="EMBL" id="JBHUOR010000129">
    <property type="protein sequence ID" value="MFD2869823.1"/>
    <property type="molecule type" value="Genomic_DNA"/>
</dbReference>